<reference evidence="1 2" key="1">
    <citation type="submission" date="2019-12" db="EMBL/GenBank/DDBJ databases">
        <authorList>
            <person name="Lee S.D."/>
        </authorList>
    </citation>
    <scope>NUCLEOTIDE SEQUENCE [LARGE SCALE GENOMIC DNA]</scope>
    <source>
        <strain evidence="1 2">SAP-6</strain>
    </source>
</reference>
<dbReference type="AlphaFoldDB" id="A0A845SNN5"/>
<gene>
    <name evidence="1" type="ORF">GRH90_17620</name>
</gene>
<dbReference type="Proteomes" id="UP000461443">
    <property type="component" value="Unassembled WGS sequence"/>
</dbReference>
<comment type="caution">
    <text evidence="1">The sequence shown here is derived from an EMBL/GenBank/DDBJ whole genome shotgun (WGS) entry which is preliminary data.</text>
</comment>
<reference evidence="1 2" key="2">
    <citation type="submission" date="2020-02" db="EMBL/GenBank/DDBJ databases">
        <title>The new genus of Enterobacteriales.</title>
        <authorList>
            <person name="Kim I.S."/>
        </authorList>
    </citation>
    <scope>NUCLEOTIDE SEQUENCE [LARGE SCALE GENOMIC DNA]</scope>
    <source>
        <strain evidence="1 2">SAP-6</strain>
    </source>
</reference>
<dbReference type="EMBL" id="WUBS01000013">
    <property type="protein sequence ID" value="NDL64556.1"/>
    <property type="molecule type" value="Genomic_DNA"/>
</dbReference>
<accession>A0A845SNN5</accession>
<name>A0A845SNN5_9GAMM</name>
<sequence length="173" mass="19630">MENINRGVSSSNQCAAIRSAAGSIIERNPLLAGRLLAARNPPCYRQWSQYYQNMNYYPVNSAIVYGPAYNTYIAPVIQYGDPAQGMPMHKPTNLSLCPYRVYDIPDHPQQHHHRAPQDNLSTTFSPRRFTGIYPGPMREYKNINTPVQAEPLPLVQETLEREPLDLSKQITLT</sequence>
<organism evidence="1 2">
    <name type="scientific">Acerihabitans arboris</name>
    <dbReference type="NCBI Taxonomy" id="2691583"/>
    <lineage>
        <taxon>Bacteria</taxon>
        <taxon>Pseudomonadati</taxon>
        <taxon>Pseudomonadota</taxon>
        <taxon>Gammaproteobacteria</taxon>
        <taxon>Enterobacterales</taxon>
        <taxon>Pectobacteriaceae</taxon>
        <taxon>Acerihabitans</taxon>
    </lineage>
</organism>
<evidence type="ECO:0000313" key="2">
    <source>
        <dbReference type="Proteomes" id="UP000461443"/>
    </source>
</evidence>
<keyword evidence="2" id="KW-1185">Reference proteome</keyword>
<evidence type="ECO:0000313" key="1">
    <source>
        <dbReference type="EMBL" id="NDL64556.1"/>
    </source>
</evidence>
<dbReference type="RefSeq" id="WP_162367273.1">
    <property type="nucleotide sequence ID" value="NZ_WUBS01000013.1"/>
</dbReference>
<protein>
    <submittedName>
        <fullName evidence="1">Uncharacterized protein</fullName>
    </submittedName>
</protein>
<proteinExistence type="predicted"/>